<name>A0A1S0VCT6_LEGPN</name>
<dbReference type="RefSeq" id="WP_010946618.1">
    <property type="nucleotide sequence ID" value="NZ_BBUG01000014.1"/>
</dbReference>
<organism evidence="1 2">
    <name type="scientific">Legionella pneumophila</name>
    <dbReference type="NCBI Taxonomy" id="446"/>
    <lineage>
        <taxon>Bacteria</taxon>
        <taxon>Pseudomonadati</taxon>
        <taxon>Pseudomonadota</taxon>
        <taxon>Gammaproteobacteria</taxon>
        <taxon>Legionellales</taxon>
        <taxon>Legionellaceae</taxon>
        <taxon>Legionella</taxon>
    </lineage>
</organism>
<dbReference type="OMA" id="RERFECQ"/>
<dbReference type="eggNOG" id="ENOG5031E95">
    <property type="taxonomic scope" value="Bacteria"/>
</dbReference>
<evidence type="ECO:0000313" key="1">
    <source>
        <dbReference type="EMBL" id="STX79053.1"/>
    </source>
</evidence>
<dbReference type="GeneID" id="57034872"/>
<dbReference type="AlphaFoldDB" id="A0A1S0VCT6"/>
<evidence type="ECO:0000313" key="2">
    <source>
        <dbReference type="Proteomes" id="UP000254631"/>
    </source>
</evidence>
<reference evidence="1 2" key="1">
    <citation type="submission" date="2018-06" db="EMBL/GenBank/DDBJ databases">
        <authorList>
            <consortium name="Pathogen Informatics"/>
            <person name="Doyle S."/>
        </authorList>
    </citation>
    <scope>NUCLEOTIDE SEQUENCE [LARGE SCALE GENOMIC DNA]</scope>
    <source>
        <strain evidence="1 2">NCTC12000</strain>
    </source>
</reference>
<accession>A0A1S0VCT6</accession>
<dbReference type="Proteomes" id="UP000254631">
    <property type="component" value="Unassembled WGS sequence"/>
</dbReference>
<dbReference type="EMBL" id="UGOL01000001">
    <property type="protein sequence ID" value="STX79053.1"/>
    <property type="molecule type" value="Genomic_DNA"/>
</dbReference>
<gene>
    <name evidence="1" type="ORF">NCTC12000_01041</name>
</gene>
<protein>
    <submittedName>
        <fullName evidence="1">Periplasmic protein</fullName>
    </submittedName>
</protein>
<sequence length="148" mass="16596">MYLRLLALSALCFVTSPIWSFTCIYTLVKDNCWTDYDVTVDVIEDSTSKTLLTLTAPKGKSWARGTFNCEAAEGLRYVAQFSPVFWQNDVGKTYPALRNWYLPAKVNPGDLAWTIPVCFPADFAQVPFPPNVAGNCKCNFKNIPDPKL</sequence>
<proteinExistence type="predicted"/>